<dbReference type="Pfam" id="PF02720">
    <property type="entry name" value="DUF222"/>
    <property type="match status" value="1"/>
</dbReference>
<dbReference type="Gene3D" id="1.10.30.50">
    <property type="match status" value="1"/>
</dbReference>
<organism evidence="2 3">
    <name type="scientific">Mycobacterium bovis (strain BCG / Pasteur 1173P2)</name>
    <dbReference type="NCBI Taxonomy" id="410289"/>
    <lineage>
        <taxon>Bacteria</taxon>
        <taxon>Bacillati</taxon>
        <taxon>Actinomycetota</taxon>
        <taxon>Actinomycetes</taxon>
        <taxon>Mycobacteriales</taxon>
        <taxon>Mycobacteriaceae</taxon>
        <taxon>Mycobacterium</taxon>
        <taxon>Mycobacterium tuberculosis complex</taxon>
    </lineage>
</organism>
<reference evidence="2 3" key="1">
    <citation type="journal article" date="2007" name="Proc. Natl. Acad. Sci. U.S.A.">
        <title>Genome plasticity of BCG and impact on vaccine efficacy.</title>
        <authorList>
            <person name="Brosch R."/>
            <person name="Gordon S.V."/>
            <person name="Garnier T."/>
            <person name="Eiglmeier K."/>
            <person name="Frigui W."/>
            <person name="Valenti P."/>
            <person name="Dos Santos S."/>
            <person name="Duthoy S."/>
            <person name="Lacroix C."/>
            <person name="Garcia-Pelayo C."/>
            <person name="Inwald J.K."/>
            <person name="Golby P."/>
            <person name="Garcia J.N."/>
            <person name="Hewinson R.G."/>
            <person name="Behr M.A."/>
            <person name="Quail M.A."/>
            <person name="Churcher C."/>
            <person name="Barrell B.G."/>
            <person name="Parkhill J."/>
            <person name="Cole S.T."/>
        </authorList>
    </citation>
    <scope>NUCLEOTIDE SEQUENCE [LARGE SCALE GENOMIC DNA]</scope>
    <source>
        <strain evidence="3">BCG / Pasteur 1173P2</strain>
    </source>
</reference>
<dbReference type="AlphaFoldDB" id="A0A0H3M4N8"/>
<gene>
    <name evidence="2" type="ordered locus">BCG_1439c</name>
</gene>
<dbReference type="KEGG" id="mbb:BCG_1439c"/>
<protein>
    <recommendedName>
        <fullName evidence="1">HNH nuclease domain-containing protein</fullName>
    </recommendedName>
</protein>
<dbReference type="InterPro" id="IPR003615">
    <property type="entry name" value="HNH_nuc"/>
</dbReference>
<evidence type="ECO:0000313" key="3">
    <source>
        <dbReference type="Proteomes" id="UP000001472"/>
    </source>
</evidence>
<name>A0A0H3M4N8_MYCBP</name>
<dbReference type="SMART" id="SM00507">
    <property type="entry name" value="HNHc"/>
    <property type="match status" value="1"/>
</dbReference>
<feature type="domain" description="HNH nuclease" evidence="1">
    <location>
        <begin position="362"/>
        <end position="412"/>
    </location>
</feature>
<dbReference type="CDD" id="cd00085">
    <property type="entry name" value="HNHc"/>
    <property type="match status" value="1"/>
</dbReference>
<evidence type="ECO:0000259" key="1">
    <source>
        <dbReference type="SMART" id="SM00507"/>
    </source>
</evidence>
<accession>A0A0H3M4N8</accession>
<proteinExistence type="predicted"/>
<evidence type="ECO:0000313" key="2">
    <source>
        <dbReference type="EMBL" id="CAL71426.1"/>
    </source>
</evidence>
<dbReference type="Proteomes" id="UP000001472">
    <property type="component" value="Chromosome"/>
</dbReference>
<dbReference type="InterPro" id="IPR003870">
    <property type="entry name" value="DUF222"/>
</dbReference>
<dbReference type="HOGENOM" id="CLU_021786_0_1_11"/>
<dbReference type="EMBL" id="AM408590">
    <property type="protein sequence ID" value="CAL71426.1"/>
    <property type="molecule type" value="Genomic_DNA"/>
</dbReference>
<sequence length="475" mass="51286">MGNLDLLLRLSGRIVKGCRPLGSVALARCGPAVRWPWWPRPAILEHMFDLVSLAGVDSRDDEASLTARIAELERVKSAAAAGQARAAAALDKLRRCNEADAGVPARRRGRGVASEVALARRDSPARGGRHLGFAKALVYEMPHTLAALEVGRLSEWRATLIVRESACLDVEDRRALDAELCADMSALDGMGDARIAAAARAIAYRLDAQAVVERAARAETERTVTIRPAPDTMTWVTALLPVARGVSVYAALKRAADTTFDDRTRGQVMADTLVERVTGQPAEAAQPVAVNLVLSDETLLAGDRAPAVVDGYGPIPAAVARNLVRDAVADTRSRATLRRLYRHPRSGALVAMESRARRFPKGLAAFIGLRDQRCRMPYCDAPIRHRDHAQPHHRGGPTTATNGLGSCERCNYVKEAPGWRVSTDTDETGRHTAEFTTPTGMYYHCTAPPLPGPLEIDVSQVEARIGVALTHLHAA</sequence>